<dbReference type="Proteomes" id="UP000319557">
    <property type="component" value="Chromosome"/>
</dbReference>
<reference evidence="4 7" key="1">
    <citation type="submission" date="2019-02" db="EMBL/GenBank/DDBJ databases">
        <title>Deep-cultivation of Planctomycetes and their phenomic and genomic characterization uncovers novel biology.</title>
        <authorList>
            <person name="Wiegand S."/>
            <person name="Jogler M."/>
            <person name="Boedeker C."/>
            <person name="Pinto D."/>
            <person name="Vollmers J."/>
            <person name="Rivas-Marin E."/>
            <person name="Kohn T."/>
            <person name="Peeters S.H."/>
            <person name="Heuer A."/>
            <person name="Rast P."/>
            <person name="Oberbeckmann S."/>
            <person name="Bunk B."/>
            <person name="Jeske O."/>
            <person name="Meyerdierks A."/>
            <person name="Storesund J.E."/>
            <person name="Kallscheuer N."/>
            <person name="Luecker S."/>
            <person name="Lage O.M."/>
            <person name="Pohl T."/>
            <person name="Merkel B.J."/>
            <person name="Hornburger P."/>
            <person name="Mueller R.-W."/>
            <person name="Bruemmer F."/>
            <person name="Labrenz M."/>
            <person name="Spormann A.M."/>
            <person name="Op den Camp H."/>
            <person name="Overmann J."/>
            <person name="Amann R."/>
            <person name="Jetten M.S.M."/>
            <person name="Mascher T."/>
            <person name="Medema M.H."/>
            <person name="Devos D.P."/>
            <person name="Kaster A.-K."/>
            <person name="Ovreas L."/>
            <person name="Rohde M."/>
            <person name="Galperin M.Y."/>
            <person name="Jogler C."/>
        </authorList>
    </citation>
    <scope>NUCLEOTIDE SEQUENCE [LARGE SCALE GENOMIC DNA]</scope>
    <source>
        <strain evidence="4 7">EC9</strain>
    </source>
</reference>
<feature type="domain" description="Transposase Tn5-like N-terminal" evidence="3">
    <location>
        <begin position="8"/>
        <end position="61"/>
    </location>
</feature>
<evidence type="ECO:0000313" key="5">
    <source>
        <dbReference type="EMBL" id="QDS87072.1"/>
    </source>
</evidence>
<evidence type="ECO:0000313" key="4">
    <source>
        <dbReference type="EMBL" id="QDS86912.1"/>
    </source>
</evidence>
<dbReference type="AlphaFoldDB" id="A0A517LWB4"/>
<dbReference type="InterPro" id="IPR014735">
    <property type="entry name" value="Transposase_Tn5-like_N"/>
</dbReference>
<dbReference type="KEGG" id="ruv:EC9_12480"/>
<dbReference type="KEGG" id="ruv:EC9_10870"/>
<dbReference type="Pfam" id="PF02281">
    <property type="entry name" value="Dimer_Tnp_Tn5"/>
    <property type="match status" value="1"/>
</dbReference>
<dbReference type="InterPro" id="IPR054836">
    <property type="entry name" value="Tn5_transposase"/>
</dbReference>
<dbReference type="InterPro" id="IPR047768">
    <property type="entry name" value="Tn5p-like"/>
</dbReference>
<dbReference type="EMBL" id="CP036261">
    <property type="protein sequence ID" value="QDS87072.1"/>
    <property type="molecule type" value="Genomic_DNA"/>
</dbReference>
<accession>A0A517LWB4</accession>
<dbReference type="SUPFAM" id="SSF53098">
    <property type="entry name" value="Ribonuclease H-like"/>
    <property type="match status" value="1"/>
</dbReference>
<evidence type="ECO:0000313" key="7">
    <source>
        <dbReference type="Proteomes" id="UP000319557"/>
    </source>
</evidence>
<name>A0A517LWB4_9BACT</name>
<feature type="compositionally biased region" description="Polar residues" evidence="1">
    <location>
        <begin position="250"/>
        <end position="263"/>
    </location>
</feature>
<dbReference type="Gene3D" id="1.10.246.40">
    <property type="entry name" value="Tn5 transposase, domain 1"/>
    <property type="match status" value="1"/>
</dbReference>
<evidence type="ECO:0000256" key="1">
    <source>
        <dbReference type="SAM" id="MobiDB-lite"/>
    </source>
</evidence>
<dbReference type="Gene3D" id="1.10.740.10">
    <property type="entry name" value="Transferase Inhibitor Protein From Tn5, Chain"/>
    <property type="match status" value="1"/>
</dbReference>
<dbReference type="EMBL" id="CP036261">
    <property type="protein sequence ID" value="QDS86912.1"/>
    <property type="molecule type" value="Genomic_DNA"/>
</dbReference>
<dbReference type="PANTHER" id="PTHR37319:SF1">
    <property type="entry name" value="TRANSPOSASE TN5 DIMERISATION DOMAIN-CONTAINING PROTEIN"/>
    <property type="match status" value="1"/>
</dbReference>
<dbReference type="GO" id="GO:0016787">
    <property type="term" value="F:hydrolase activity"/>
    <property type="evidence" value="ECO:0007669"/>
    <property type="project" value="UniProtKB-KW"/>
</dbReference>
<proteinExistence type="predicted"/>
<evidence type="ECO:0000313" key="6">
    <source>
        <dbReference type="EMBL" id="QDS87427.1"/>
    </source>
</evidence>
<keyword evidence="4" id="KW-0378">Hydrolase</keyword>
<keyword evidence="7" id="KW-1185">Reference proteome</keyword>
<dbReference type="EC" id="3.1.-.-" evidence="4"/>
<dbReference type="KEGG" id="ruv:EC9_16050"/>
<dbReference type="InterPro" id="IPR014737">
    <property type="entry name" value="Transposase_Tn5-like_C"/>
</dbReference>
<dbReference type="InterPro" id="IPR003201">
    <property type="entry name" value="Transposase_Tn5"/>
</dbReference>
<organism evidence="4 7">
    <name type="scientific">Rosistilla ulvae</name>
    <dbReference type="NCBI Taxonomy" id="1930277"/>
    <lineage>
        <taxon>Bacteria</taxon>
        <taxon>Pseudomonadati</taxon>
        <taxon>Planctomycetota</taxon>
        <taxon>Planctomycetia</taxon>
        <taxon>Pirellulales</taxon>
        <taxon>Pirellulaceae</taxon>
        <taxon>Rosistilla</taxon>
    </lineage>
</organism>
<dbReference type="NCBIfam" id="NF033590">
    <property type="entry name" value="transpos_IS4_3"/>
    <property type="match status" value="1"/>
</dbReference>
<dbReference type="Gene3D" id="3.90.350.10">
    <property type="entry name" value="Transposase Inhibitor Protein From Tn5, Chain A, domain 1"/>
    <property type="match status" value="1"/>
</dbReference>
<dbReference type="PANTHER" id="PTHR37319">
    <property type="entry name" value="TRANSPOSASE"/>
    <property type="match status" value="1"/>
</dbReference>
<dbReference type="InterPro" id="IPR012337">
    <property type="entry name" value="RNaseH-like_sf"/>
</dbReference>
<evidence type="ECO:0000259" key="3">
    <source>
        <dbReference type="Pfam" id="PF14706"/>
    </source>
</evidence>
<protein>
    <submittedName>
        <fullName evidence="4">Transposase for transposon Tn5</fullName>
        <ecNumber evidence="4">3.1.-.-</ecNumber>
    </submittedName>
</protein>
<feature type="region of interest" description="Disordered" evidence="1">
    <location>
        <begin position="250"/>
        <end position="271"/>
    </location>
</feature>
<dbReference type="EMBL" id="CP036261">
    <property type="protein sequence ID" value="QDS87427.1"/>
    <property type="molecule type" value="Genomic_DNA"/>
</dbReference>
<feature type="domain" description="Transposase Tn5 dimerisation" evidence="2">
    <location>
        <begin position="378"/>
        <end position="460"/>
    </location>
</feature>
<gene>
    <name evidence="4" type="primary">tnpA_1</name>
    <name evidence="5" type="synonym">tnpA_2</name>
    <name evidence="6" type="synonym">tnpA_4</name>
    <name evidence="4" type="ORF">EC9_10870</name>
    <name evidence="5" type="ORF">EC9_12480</name>
    <name evidence="6" type="ORF">EC9_16050</name>
</gene>
<dbReference type="Pfam" id="PF14706">
    <property type="entry name" value="Tnp_DNA_bind"/>
    <property type="match status" value="1"/>
</dbReference>
<sequence>MQPTSIAYEFQDIQLGDKRLNDRAEALLASLAANPSASINEACSGWDETKAAYRLFDNPNVDPEAILGAHAEKTLQRIKAQDTVCIAQDTTELDYTAHPPGGVRNLDRLGRRGLYDHSHIAFTPEKLCLGVVGVKFYDRDKEALGTSKKREGQPLHTGEGQRWLDGYRKACEIAGKCPETQIVSLADREGDIYDIFVEADQHETPAQFVIRSQRKRSLPEKDPDGGPAAYKKMRAEIASAQPVAYREVQLPQTPERTKGSGNKQHPGREARTAKLEIRAKRMTLRAPHNKQSSMPPVEISVVWVSEIDGPGDGTEVDWLLLSSLPVDTISQTLRIVDLYVARWPIEVFFRVFKTGCRVEEIQLEARDRLIRALMFYKVIAWRIMFVTFLGRECPELPCDVVFSEAEWKSVWKVVKKTAPPKQAPELSQFIPVLATLGGYNHREGDGPPGAEVIWRGTRRMLDFALCWQAFGPDQ</sequence>
<evidence type="ECO:0000259" key="2">
    <source>
        <dbReference type="Pfam" id="PF02281"/>
    </source>
</evidence>
<dbReference type="InterPro" id="IPR038215">
    <property type="entry name" value="TN5-like_N_sf"/>
</dbReference>